<keyword evidence="3" id="KW-1185">Reference proteome</keyword>
<dbReference type="CDD" id="cd02109">
    <property type="entry name" value="arch_bact_SO_family_Moco"/>
    <property type="match status" value="1"/>
</dbReference>
<dbReference type="OrthoDB" id="9778777at2"/>
<dbReference type="InterPro" id="IPR036374">
    <property type="entry name" value="OxRdtase_Mopterin-bd_sf"/>
</dbReference>
<dbReference type="Pfam" id="PF00174">
    <property type="entry name" value="Oxidored_molyb"/>
    <property type="match status" value="1"/>
</dbReference>
<name>A0A150F805_9BACI</name>
<dbReference type="AlphaFoldDB" id="A0A150F805"/>
<dbReference type="RefSeq" id="WP_061522272.1">
    <property type="nucleotide sequence ID" value="NZ_JARLZY010000011.1"/>
</dbReference>
<reference evidence="3" key="1">
    <citation type="submission" date="2016-02" db="EMBL/GenBank/DDBJ databases">
        <authorList>
            <person name="Dunlap C."/>
        </authorList>
    </citation>
    <scope>NUCLEOTIDE SEQUENCE [LARGE SCALE GENOMIC DNA]</scope>
    <source>
        <strain evidence="3">NRRL B-41092</strain>
    </source>
</reference>
<dbReference type="STRING" id="1793963.AXI58_18735"/>
<accession>A0A150F805</accession>
<proteinExistence type="predicted"/>
<dbReference type="PANTHER" id="PTHR43032">
    <property type="entry name" value="PROTEIN-METHIONINE-SULFOXIDE REDUCTASE"/>
    <property type="match status" value="1"/>
</dbReference>
<sequence length="199" mass="23071">MFFGKTKQTAQSERVPPNQNVTTKFPVLHAGNVPYYEDLSKWNLQVYGLVDQPMLLSFEDIKSSFPKTESENDIHCVTGWSRLDNVWEGVRAKDIAEKAGVQKEAGYVILHAEEGWTANLPLSDFTRETSLLAYAHNGEPLTPEHGYPLRGVFPHLYFWKSAKWLRGIQFTKENHPGFWEKNGYHMRGDPWKNQRFIWD</sequence>
<dbReference type="Gene3D" id="3.90.420.10">
    <property type="entry name" value="Oxidoreductase, molybdopterin-binding domain"/>
    <property type="match status" value="1"/>
</dbReference>
<dbReference type="SUPFAM" id="SSF56524">
    <property type="entry name" value="Oxidoreductase molybdopterin-binding domain"/>
    <property type="match status" value="1"/>
</dbReference>
<evidence type="ECO:0000313" key="3">
    <source>
        <dbReference type="Proteomes" id="UP000075430"/>
    </source>
</evidence>
<comment type="caution">
    <text evidence="2">The sequence shown here is derived from an EMBL/GenBank/DDBJ whole genome shotgun (WGS) entry which is preliminary data.</text>
</comment>
<dbReference type="Proteomes" id="UP000075430">
    <property type="component" value="Unassembled WGS sequence"/>
</dbReference>
<evidence type="ECO:0000313" key="2">
    <source>
        <dbReference type="EMBL" id="KXZ17772.1"/>
    </source>
</evidence>
<feature type="domain" description="Oxidoreductase molybdopterin-binding" evidence="1">
    <location>
        <begin position="31"/>
        <end position="179"/>
    </location>
</feature>
<dbReference type="EMBL" id="LSBA01000019">
    <property type="protein sequence ID" value="KXZ17772.1"/>
    <property type="molecule type" value="Genomic_DNA"/>
</dbReference>
<gene>
    <name evidence="2" type="ORF">AXI58_18735</name>
</gene>
<evidence type="ECO:0000259" key="1">
    <source>
        <dbReference type="Pfam" id="PF00174"/>
    </source>
</evidence>
<organism evidence="2 3">
    <name type="scientific">Bacillus nakamurai</name>
    <dbReference type="NCBI Taxonomy" id="1793963"/>
    <lineage>
        <taxon>Bacteria</taxon>
        <taxon>Bacillati</taxon>
        <taxon>Bacillota</taxon>
        <taxon>Bacilli</taxon>
        <taxon>Bacillales</taxon>
        <taxon>Bacillaceae</taxon>
        <taxon>Bacillus</taxon>
    </lineage>
</organism>
<protein>
    <submittedName>
        <fullName evidence="2">Oxidoreductase</fullName>
    </submittedName>
</protein>
<dbReference type="PANTHER" id="PTHR43032:SF4">
    <property type="entry name" value="OXIDOREDUCTASE MOLYBDOPTERIN-BINDING DOMAIN-CONTAINING PROTEIN"/>
    <property type="match status" value="1"/>
</dbReference>
<dbReference type="InterPro" id="IPR000572">
    <property type="entry name" value="OxRdtase_Mopterin-bd_dom"/>
</dbReference>